<dbReference type="PROSITE" id="PS00552">
    <property type="entry name" value="HTH_MERR_1"/>
    <property type="match status" value="1"/>
</dbReference>
<dbReference type="SMART" id="SM00422">
    <property type="entry name" value="HTH_MERR"/>
    <property type="match status" value="1"/>
</dbReference>
<keyword evidence="3" id="KW-0804">Transcription</keyword>
<dbReference type="SUPFAM" id="SSF46955">
    <property type="entry name" value="Putative DNA-binding domain"/>
    <property type="match status" value="1"/>
</dbReference>
<dbReference type="RefSeq" id="WP_258817666.1">
    <property type="nucleotide sequence ID" value="NZ_JANUGW010000011.1"/>
</dbReference>
<keyword evidence="2" id="KW-0238">DNA-binding</keyword>
<sequence>MTDNVSREQHMKIGELAKRTGLAASAIRFYESKGLLKSVERLSNGYRDYPPEAATILGIIVNAQQTGFTLDEIKGVLPADAAGWRHDELMATLHRKLADIDAMQQRLAMNKAHLLSLIDLIESKPDGMACGDNAARVMDCVGLQADEWTVEDR</sequence>
<dbReference type="Proteomes" id="UP001204151">
    <property type="component" value="Unassembled WGS sequence"/>
</dbReference>
<dbReference type="EMBL" id="JANUGW010000011">
    <property type="protein sequence ID" value="MCS0583077.1"/>
    <property type="molecule type" value="Genomic_DNA"/>
</dbReference>
<dbReference type="PANTHER" id="PTHR30204">
    <property type="entry name" value="REDOX-CYCLING DRUG-SENSING TRANSCRIPTIONAL ACTIVATOR SOXR"/>
    <property type="match status" value="1"/>
</dbReference>
<gene>
    <name evidence="5" type="ORF">NX784_15920</name>
</gene>
<comment type="caution">
    <text evidence="5">The sequence shown here is derived from an EMBL/GenBank/DDBJ whole genome shotgun (WGS) entry which is preliminary data.</text>
</comment>
<feature type="domain" description="HTH merR-type" evidence="4">
    <location>
        <begin position="10"/>
        <end position="79"/>
    </location>
</feature>
<dbReference type="Gene3D" id="1.10.1660.10">
    <property type="match status" value="1"/>
</dbReference>
<reference evidence="5 6" key="1">
    <citation type="submission" date="2022-08" db="EMBL/GenBank/DDBJ databases">
        <title>Reclassification of Massilia species as members of the genera Telluria, Duganella, Pseudoduganella, Mokoshia gen. nov. and Zemynaea gen. nov. using orthogonal and non-orthogonal genome-based approaches.</title>
        <authorList>
            <person name="Bowman J.P."/>
        </authorList>
    </citation>
    <scope>NUCLEOTIDE SEQUENCE [LARGE SCALE GENOMIC DNA]</scope>
    <source>
        <strain evidence="5 6">JCM 31316</strain>
    </source>
</reference>
<dbReference type="PRINTS" id="PR00040">
    <property type="entry name" value="HTHMERR"/>
</dbReference>
<evidence type="ECO:0000256" key="3">
    <source>
        <dbReference type="ARBA" id="ARBA00023163"/>
    </source>
</evidence>
<accession>A0ABT1ZT27</accession>
<name>A0ABT1ZT27_9BURK</name>
<dbReference type="Pfam" id="PF13411">
    <property type="entry name" value="MerR_1"/>
    <property type="match status" value="1"/>
</dbReference>
<protein>
    <submittedName>
        <fullName evidence="5">MerR family transcriptional regulator</fullName>
    </submittedName>
</protein>
<dbReference type="PROSITE" id="PS50937">
    <property type="entry name" value="HTH_MERR_2"/>
    <property type="match status" value="1"/>
</dbReference>
<dbReference type="InterPro" id="IPR047057">
    <property type="entry name" value="MerR_fam"/>
</dbReference>
<dbReference type="InterPro" id="IPR000551">
    <property type="entry name" value="MerR-type_HTH_dom"/>
</dbReference>
<evidence type="ECO:0000256" key="1">
    <source>
        <dbReference type="ARBA" id="ARBA00023015"/>
    </source>
</evidence>
<dbReference type="InterPro" id="IPR009061">
    <property type="entry name" value="DNA-bd_dom_put_sf"/>
</dbReference>
<proteinExistence type="predicted"/>
<evidence type="ECO:0000313" key="5">
    <source>
        <dbReference type="EMBL" id="MCS0583077.1"/>
    </source>
</evidence>
<dbReference type="PANTHER" id="PTHR30204:SF94">
    <property type="entry name" value="HEAVY METAL-DEPENDENT TRANSCRIPTIONAL REGULATOR HI_0293-RELATED"/>
    <property type="match status" value="1"/>
</dbReference>
<keyword evidence="6" id="KW-1185">Reference proteome</keyword>
<keyword evidence="1" id="KW-0805">Transcription regulation</keyword>
<evidence type="ECO:0000313" key="6">
    <source>
        <dbReference type="Proteomes" id="UP001204151"/>
    </source>
</evidence>
<organism evidence="5 6">
    <name type="scientific">Massilia pinisoli</name>
    <dbReference type="NCBI Taxonomy" id="1772194"/>
    <lineage>
        <taxon>Bacteria</taxon>
        <taxon>Pseudomonadati</taxon>
        <taxon>Pseudomonadota</taxon>
        <taxon>Betaproteobacteria</taxon>
        <taxon>Burkholderiales</taxon>
        <taxon>Oxalobacteraceae</taxon>
        <taxon>Telluria group</taxon>
        <taxon>Massilia</taxon>
    </lineage>
</organism>
<evidence type="ECO:0000259" key="4">
    <source>
        <dbReference type="PROSITE" id="PS50937"/>
    </source>
</evidence>
<evidence type="ECO:0000256" key="2">
    <source>
        <dbReference type="ARBA" id="ARBA00023125"/>
    </source>
</evidence>